<feature type="binding site" evidence="16">
    <location>
        <position position="180"/>
    </location>
    <ligand>
        <name>Ca(2+)</name>
        <dbReference type="ChEBI" id="CHEBI:29108"/>
        <label>3</label>
    </ligand>
</feature>
<dbReference type="InterPro" id="IPR033739">
    <property type="entry name" value="M10A_MMP"/>
</dbReference>
<dbReference type="GO" id="GO:0031012">
    <property type="term" value="C:extracellular matrix"/>
    <property type="evidence" value="ECO:0007669"/>
    <property type="project" value="InterPro"/>
</dbReference>
<comment type="cofactor">
    <cofactor evidence="16">
        <name>Ca(2+)</name>
        <dbReference type="ChEBI" id="CHEBI:29108"/>
    </cofactor>
    <text evidence="16">Can bind about 5 Ca(2+) ions per subunit.</text>
</comment>
<evidence type="ECO:0000256" key="17">
    <source>
        <dbReference type="PIRSR" id="PIRSR621190-5"/>
    </source>
</evidence>
<evidence type="ECO:0000256" key="8">
    <source>
        <dbReference type="ARBA" id="ARBA00022801"/>
    </source>
</evidence>
<dbReference type="Pfam" id="PF01471">
    <property type="entry name" value="PG_binding_1"/>
    <property type="match status" value="1"/>
</dbReference>
<feature type="domain" description="Peptidase metallopeptidase" evidence="19">
    <location>
        <begin position="111"/>
        <end position="269"/>
    </location>
</feature>
<dbReference type="CDD" id="cd04278">
    <property type="entry name" value="ZnMc_MMP"/>
    <property type="match status" value="1"/>
</dbReference>
<keyword evidence="21" id="KW-1185">Reference proteome</keyword>
<dbReference type="GO" id="GO:0004222">
    <property type="term" value="F:metalloendopeptidase activity"/>
    <property type="evidence" value="ECO:0007669"/>
    <property type="project" value="InterPro"/>
</dbReference>
<evidence type="ECO:0000256" key="18">
    <source>
        <dbReference type="SAM" id="SignalP"/>
    </source>
</evidence>
<keyword evidence="11" id="KW-0482">Metalloprotease</keyword>
<dbReference type="SMART" id="SM00235">
    <property type="entry name" value="ZnMc"/>
    <property type="match status" value="1"/>
</dbReference>
<accession>A0AAY4AK40</accession>
<feature type="binding site" evidence="16">
    <location>
        <position position="205"/>
    </location>
    <ligand>
        <name>Ca(2+)</name>
        <dbReference type="ChEBI" id="CHEBI:29108"/>
        <label>3</label>
    </ligand>
</feature>
<feature type="binding site" evidence="16">
    <location>
        <position position="187"/>
    </location>
    <ligand>
        <name>Zn(2+)</name>
        <dbReference type="ChEBI" id="CHEBI:29105"/>
        <label>1</label>
    </ligand>
</feature>
<keyword evidence="3" id="KW-0964">Secreted</keyword>
<dbReference type="SUPFAM" id="SSF47090">
    <property type="entry name" value="PGBD-like"/>
    <property type="match status" value="1"/>
</dbReference>
<gene>
    <name evidence="20" type="primary">LOC114792732</name>
</gene>
<feature type="binding site" evidence="16">
    <location>
        <position position="130"/>
    </location>
    <ligand>
        <name>Ca(2+)</name>
        <dbReference type="ChEBI" id="CHEBI:29108"/>
        <label>1</label>
    </ligand>
</feature>
<dbReference type="GO" id="GO:0030198">
    <property type="term" value="P:extracellular matrix organization"/>
    <property type="evidence" value="ECO:0007669"/>
    <property type="project" value="TreeGrafter"/>
</dbReference>
<dbReference type="InterPro" id="IPR021190">
    <property type="entry name" value="Pept_M10A"/>
</dbReference>
<evidence type="ECO:0000256" key="13">
    <source>
        <dbReference type="ARBA" id="ARBA00023145"/>
    </source>
</evidence>
<feature type="binding site" evidence="16">
    <location>
        <position position="205"/>
    </location>
    <ligand>
        <name>Ca(2+)</name>
        <dbReference type="ChEBI" id="CHEBI:29108"/>
        <label>1</label>
    </ligand>
</feature>
<feature type="binding site" evidence="16">
    <location>
        <position position="241"/>
    </location>
    <ligand>
        <name>Zn(2+)</name>
        <dbReference type="ChEBI" id="CHEBI:29105"/>
        <label>2</label>
        <note>catalytic</note>
    </ligand>
</feature>
<feature type="binding site" evidence="16">
    <location>
        <position position="223"/>
    </location>
    <ligand>
        <name>Zn(2+)</name>
        <dbReference type="ChEBI" id="CHEBI:29105"/>
        <label>2</label>
        <note>catalytic</note>
    </ligand>
</feature>
<dbReference type="PANTHER" id="PTHR10201:SF151">
    <property type="entry name" value="INTERSTITIAL COLLAGENASE"/>
    <property type="match status" value="1"/>
</dbReference>
<dbReference type="PRINTS" id="PR00138">
    <property type="entry name" value="MATRIXIN"/>
</dbReference>
<comment type="cofactor">
    <cofactor evidence="16">
        <name>Zn(2+)</name>
        <dbReference type="ChEBI" id="CHEBI:29105"/>
    </cofactor>
    <text evidence="16">Binds 2 Zn(2+) ions per subunit.</text>
</comment>
<dbReference type="GO" id="GO:0030574">
    <property type="term" value="P:collagen catabolic process"/>
    <property type="evidence" value="ECO:0007669"/>
    <property type="project" value="UniProtKB-KW"/>
</dbReference>
<evidence type="ECO:0000259" key="19">
    <source>
        <dbReference type="SMART" id="SM00235"/>
    </source>
</evidence>
<evidence type="ECO:0000256" key="2">
    <source>
        <dbReference type="ARBA" id="ARBA00010370"/>
    </source>
</evidence>
<name>A0AAY4AK40_9TELE</name>
<reference evidence="20" key="2">
    <citation type="submission" date="2025-08" db="UniProtKB">
        <authorList>
            <consortium name="Ensembl"/>
        </authorList>
    </citation>
    <scope>IDENTIFICATION</scope>
</reference>
<evidence type="ECO:0000256" key="7">
    <source>
        <dbReference type="ARBA" id="ARBA00022729"/>
    </source>
</evidence>
<dbReference type="InterPro" id="IPR024079">
    <property type="entry name" value="MetalloPept_cat_dom_sf"/>
</dbReference>
<evidence type="ECO:0000256" key="16">
    <source>
        <dbReference type="PIRSR" id="PIRSR621190-2"/>
    </source>
</evidence>
<dbReference type="AlphaFoldDB" id="A0AAY4AK40"/>
<dbReference type="InterPro" id="IPR002477">
    <property type="entry name" value="Peptidoglycan-bd-like"/>
</dbReference>
<keyword evidence="5" id="KW-0645">Protease</keyword>
<evidence type="ECO:0000256" key="10">
    <source>
        <dbReference type="ARBA" id="ARBA00022837"/>
    </source>
</evidence>
<feature type="binding site" evidence="16">
    <location>
        <position position="164"/>
    </location>
    <ligand>
        <name>Ca(2+)</name>
        <dbReference type="ChEBI" id="CHEBI:29108"/>
        <label>2</label>
    </ligand>
</feature>
<dbReference type="SUPFAM" id="SSF55486">
    <property type="entry name" value="Metalloproteases ('zincins'), catalytic domain"/>
    <property type="match status" value="1"/>
</dbReference>
<evidence type="ECO:0000256" key="14">
    <source>
        <dbReference type="ARBA" id="ARBA00023157"/>
    </source>
</evidence>
<dbReference type="Ensembl" id="ENSDCDT00010009708.1">
    <property type="protein sequence ID" value="ENSDCDP00010009232.1"/>
    <property type="gene ID" value="ENSDCDG00010004141.1"/>
</dbReference>
<feature type="binding site" evidence="16">
    <location>
        <position position="203"/>
    </location>
    <ligand>
        <name>Ca(2+)</name>
        <dbReference type="ChEBI" id="CHEBI:29108"/>
        <label>1</label>
    </ligand>
</feature>
<feature type="binding site" evidence="16">
    <location>
        <position position="202"/>
    </location>
    <ligand>
        <name>Ca(2+)</name>
        <dbReference type="ChEBI" id="CHEBI:29108"/>
        <label>3</label>
    </ligand>
</feature>
<feature type="binding site" evidence="16">
    <location>
        <position position="200"/>
    </location>
    <ligand>
        <name>Zn(2+)</name>
        <dbReference type="ChEBI" id="CHEBI:29105"/>
        <label>1</label>
    </ligand>
</feature>
<feature type="binding site" description="in inhibited form" evidence="16">
    <location>
        <position position="98"/>
    </location>
    <ligand>
        <name>Zn(2+)</name>
        <dbReference type="ChEBI" id="CHEBI:29105"/>
        <label>2</label>
        <note>catalytic</note>
    </ligand>
</feature>
<evidence type="ECO:0000256" key="5">
    <source>
        <dbReference type="ARBA" id="ARBA00022670"/>
    </source>
</evidence>
<evidence type="ECO:0000256" key="1">
    <source>
        <dbReference type="ARBA" id="ARBA00004498"/>
    </source>
</evidence>
<evidence type="ECO:0000256" key="9">
    <source>
        <dbReference type="ARBA" id="ARBA00022833"/>
    </source>
</evidence>
<keyword evidence="8" id="KW-0378">Hydrolase</keyword>
<dbReference type="InterPro" id="IPR006026">
    <property type="entry name" value="Peptidase_Metallo"/>
</dbReference>
<feature type="binding site" evidence="16">
    <location>
        <position position="174"/>
    </location>
    <ligand>
        <name>Zn(2+)</name>
        <dbReference type="ChEBI" id="CHEBI:29105"/>
        <label>1</label>
    </ligand>
</feature>
<keyword evidence="12" id="KW-0177">Collagen degradation</keyword>
<dbReference type="Proteomes" id="UP000694580">
    <property type="component" value="Chromosome 6"/>
</dbReference>
<sequence>MLHAYCIFLLLTLTCAIHAAPIASSSGKSNEDIAEVMLITRLGYLKRFYNLTEQRSATSSRSSGQKSLKIREMQRFFGLNVTGVLDPETIQMMKKSRCGVPDVSQYSTFGPGIKWQKNKLTYRLENYTPDMPVSEVDRVIQQALRVWANVTPLTFTRLNTGTADIMISFGSHGDFYPFDGPGGTLAHAFSPSDGIGGDAHFDDDERFTENSSRGTDLFLVAAHEFGHSLGLSHSKDPTALMYPVYKYRDLNSYVLPQDDVKGIQSLYGKKSI</sequence>
<feature type="binding site" evidence="16">
    <location>
        <position position="233"/>
    </location>
    <ligand>
        <name>Zn(2+)</name>
        <dbReference type="ChEBI" id="CHEBI:29105"/>
        <label>2</label>
        <note>catalytic</note>
    </ligand>
</feature>
<feature type="binding site" evidence="16">
    <location>
        <position position="179"/>
    </location>
    <ligand>
        <name>Ca(2+)</name>
        <dbReference type="ChEBI" id="CHEBI:29108"/>
        <label>3</label>
    </ligand>
</feature>
<evidence type="ECO:0000313" key="21">
    <source>
        <dbReference type="Proteomes" id="UP000694580"/>
    </source>
</evidence>
<keyword evidence="9 16" id="KW-0862">Zinc</keyword>
<dbReference type="GO" id="GO:0006508">
    <property type="term" value="P:proteolysis"/>
    <property type="evidence" value="ECO:0007669"/>
    <property type="project" value="UniProtKB-KW"/>
</dbReference>
<evidence type="ECO:0000256" key="11">
    <source>
        <dbReference type="ARBA" id="ARBA00023049"/>
    </source>
</evidence>
<protein>
    <recommendedName>
        <fullName evidence="19">Peptidase metallopeptidase domain-containing protein</fullName>
    </recommendedName>
</protein>
<evidence type="ECO:0000256" key="3">
    <source>
        <dbReference type="ARBA" id="ARBA00022525"/>
    </source>
</evidence>
<feature type="binding site" evidence="16">
    <location>
        <position position="196"/>
    </location>
    <ligand>
        <name>Ca(2+)</name>
        <dbReference type="ChEBI" id="CHEBI:29108"/>
        <label>2</label>
    </ligand>
</feature>
<proteinExistence type="inferred from homology"/>
<dbReference type="FunFam" id="3.40.390.10:FF:000007">
    <property type="entry name" value="Collagenase 3"/>
    <property type="match status" value="1"/>
</dbReference>
<feature type="chain" id="PRO_5044196179" description="Peptidase metallopeptidase domain-containing protein" evidence="18">
    <location>
        <begin position="20"/>
        <end position="272"/>
    </location>
</feature>
<dbReference type="GeneTree" id="ENSGT00940000154907"/>
<feature type="binding site" evidence="16">
    <location>
        <position position="172"/>
    </location>
    <ligand>
        <name>Zn(2+)</name>
        <dbReference type="ChEBI" id="CHEBI:29105"/>
        <label>1</label>
    </ligand>
</feature>
<comment type="similarity">
    <text evidence="2">Belongs to the peptidase M10A family.</text>
</comment>
<dbReference type="Pfam" id="PF00413">
    <property type="entry name" value="Peptidase_M10"/>
    <property type="match status" value="1"/>
</dbReference>
<keyword evidence="13" id="KW-0865">Zymogen</keyword>
<evidence type="ECO:0000256" key="6">
    <source>
        <dbReference type="ARBA" id="ARBA00022723"/>
    </source>
</evidence>
<dbReference type="InterPro" id="IPR036365">
    <property type="entry name" value="PGBD-like_sf"/>
</dbReference>
<feature type="short sequence motif" description="Cysteine switch" evidence="17">
    <location>
        <begin position="96"/>
        <end position="103"/>
    </location>
</feature>
<dbReference type="GO" id="GO:0008270">
    <property type="term" value="F:zinc ion binding"/>
    <property type="evidence" value="ECO:0007669"/>
    <property type="project" value="InterPro"/>
</dbReference>
<feature type="signal peptide" evidence="18">
    <location>
        <begin position="1"/>
        <end position="19"/>
    </location>
</feature>
<keyword evidence="14" id="KW-1015">Disulfide bond</keyword>
<feature type="binding site" evidence="16">
    <location>
        <position position="198"/>
    </location>
    <ligand>
        <name>Ca(2+)</name>
        <dbReference type="ChEBI" id="CHEBI:29108"/>
        <label>2</label>
    </ligand>
</feature>
<organism evidence="20 21">
    <name type="scientific">Denticeps clupeoides</name>
    <name type="common">denticle herring</name>
    <dbReference type="NCBI Taxonomy" id="299321"/>
    <lineage>
        <taxon>Eukaryota</taxon>
        <taxon>Metazoa</taxon>
        <taxon>Chordata</taxon>
        <taxon>Craniata</taxon>
        <taxon>Vertebrata</taxon>
        <taxon>Euteleostomi</taxon>
        <taxon>Actinopterygii</taxon>
        <taxon>Neopterygii</taxon>
        <taxon>Teleostei</taxon>
        <taxon>Clupei</taxon>
        <taxon>Clupeiformes</taxon>
        <taxon>Denticipitoidei</taxon>
        <taxon>Denticipitidae</taxon>
        <taxon>Denticeps</taxon>
    </lineage>
</organism>
<reference evidence="20" key="3">
    <citation type="submission" date="2025-09" db="UniProtKB">
        <authorList>
            <consortium name="Ensembl"/>
        </authorList>
    </citation>
    <scope>IDENTIFICATION</scope>
</reference>
<evidence type="ECO:0000256" key="4">
    <source>
        <dbReference type="ARBA" id="ARBA00022530"/>
    </source>
</evidence>
<evidence type="ECO:0000313" key="20">
    <source>
        <dbReference type="Ensembl" id="ENSDCDP00010009232.1"/>
    </source>
</evidence>
<evidence type="ECO:0000256" key="15">
    <source>
        <dbReference type="PIRSR" id="PIRSR621190-1"/>
    </source>
</evidence>
<keyword evidence="6 16" id="KW-0479">Metal-binding</keyword>
<feature type="binding site" evidence="16">
    <location>
        <position position="227"/>
    </location>
    <ligand>
        <name>Zn(2+)</name>
        <dbReference type="ChEBI" id="CHEBI:29105"/>
        <label>2</label>
        <note>catalytic</note>
    </ligand>
</feature>
<reference evidence="20 21" key="1">
    <citation type="submission" date="2020-06" db="EMBL/GenBank/DDBJ databases">
        <authorList>
            <consortium name="Wellcome Sanger Institute Data Sharing"/>
        </authorList>
    </citation>
    <scope>NUCLEOTIDE SEQUENCE [LARGE SCALE GENOMIC DNA]</scope>
</reference>
<keyword evidence="7 18" id="KW-0732">Signal</keyword>
<dbReference type="InterPro" id="IPR001818">
    <property type="entry name" value="Pept_M10_metallopeptidase"/>
</dbReference>
<keyword evidence="10 16" id="KW-0106">Calcium</keyword>
<keyword evidence="4" id="KW-0272">Extracellular matrix</keyword>
<feature type="active site" evidence="15">
    <location>
        <position position="224"/>
    </location>
</feature>
<dbReference type="PANTHER" id="PTHR10201">
    <property type="entry name" value="MATRIX METALLOPROTEINASE"/>
    <property type="match status" value="1"/>
</dbReference>
<comment type="subcellular location">
    <subcellularLocation>
        <location evidence="1">Secreted</location>
        <location evidence="1">Extracellular space</location>
        <location evidence="1">Extracellular matrix</location>
    </subcellularLocation>
</comment>
<dbReference type="Gene3D" id="3.40.390.10">
    <property type="entry name" value="Collagenase (Catalytic Domain)"/>
    <property type="match status" value="1"/>
</dbReference>
<evidence type="ECO:0000256" key="12">
    <source>
        <dbReference type="ARBA" id="ARBA00023105"/>
    </source>
</evidence>